<dbReference type="Gene3D" id="1.25.40.420">
    <property type="match status" value="1"/>
</dbReference>
<proteinExistence type="predicted"/>
<sequence length="593" mass="67999">MSKYEFTWTIENFSMCHHSTGLSLRSPTFMLSALPGMVWCLNIYPRGEKSKECIDVLIMRCDDLPRKCEIEYSVCTMDNDGNSIQKKEKEKRTFAAAEGWGCSSFFERKRHINDKDNLVVNCNLCLLQVCDDNDQGSLHHDFIGFYNNGLFTDTTLRTSDTSFKVHKCLLSIRWPALVEKLKKQKADEVSFDVSTSVLEAMINYIYSGSLDCQNSQLSAEVFAAAIKYELTNLRCNLCLPVTNFKARTRINAEEMLFDWKIPALITMPFNTSIHSDIFSVDLLKFSGWKLIFRLRSPSFGSIPFDIFLCKVYGDNLKPIFVKSRIFCLSYFDIQSEHLFQADKEWKCADAVDEHLNDCLVLHCHFTFTDLGQISEITRRSCITTSSSSDSNESFKTNLKFFDYVSDDLRTLYTTGKLSDVKIVAGSETFLVHKIVLTARSPVFSRMFQNEMVEAKSNTITIQDTEPAILKTMLCYIYTADLDQPLKECALSLYEAADKYDIPTLKEKCASFLKSNLTVKNVCEVLLLADMHEDKKLYENVRDFIAVHAEEVFTTNEWPSFVDIRPKTAAKVLQEIVVVLHCDYEKNRRNSFVN</sequence>
<organism evidence="3 4">
    <name type="scientific">Stegodyphus mimosarum</name>
    <name type="common">African social velvet spider</name>
    <dbReference type="NCBI Taxonomy" id="407821"/>
    <lineage>
        <taxon>Eukaryota</taxon>
        <taxon>Metazoa</taxon>
        <taxon>Ecdysozoa</taxon>
        <taxon>Arthropoda</taxon>
        <taxon>Chelicerata</taxon>
        <taxon>Arachnida</taxon>
        <taxon>Araneae</taxon>
        <taxon>Araneomorphae</taxon>
        <taxon>Entelegynae</taxon>
        <taxon>Eresoidea</taxon>
        <taxon>Eresidae</taxon>
        <taxon>Stegodyphus</taxon>
    </lineage>
</organism>
<dbReference type="InterPro" id="IPR011333">
    <property type="entry name" value="SKP1/BTB/POZ_sf"/>
</dbReference>
<gene>
    <name evidence="3" type="ORF">X975_22905</name>
</gene>
<evidence type="ECO:0000313" key="3">
    <source>
        <dbReference type="EMBL" id="KFM70955.1"/>
    </source>
</evidence>
<dbReference type="InterPro" id="IPR000210">
    <property type="entry name" value="BTB/POZ_dom"/>
</dbReference>
<dbReference type="SUPFAM" id="SSF49599">
    <property type="entry name" value="TRAF domain-like"/>
    <property type="match status" value="1"/>
</dbReference>
<keyword evidence="4" id="KW-1185">Reference proteome</keyword>
<evidence type="ECO:0000259" key="1">
    <source>
        <dbReference type="PROSITE" id="PS50097"/>
    </source>
</evidence>
<dbReference type="PANTHER" id="PTHR24413">
    <property type="entry name" value="SPECKLE-TYPE POZ PROTEIN"/>
    <property type="match status" value="1"/>
</dbReference>
<reference evidence="3 4" key="1">
    <citation type="submission" date="2013-11" db="EMBL/GenBank/DDBJ databases">
        <title>Genome sequencing of Stegodyphus mimosarum.</title>
        <authorList>
            <person name="Bechsgaard J."/>
        </authorList>
    </citation>
    <scope>NUCLEOTIDE SEQUENCE [LARGE SCALE GENOMIC DNA]</scope>
</reference>
<dbReference type="Proteomes" id="UP000054359">
    <property type="component" value="Unassembled WGS sequence"/>
</dbReference>
<dbReference type="InterPro" id="IPR002083">
    <property type="entry name" value="MATH/TRAF_dom"/>
</dbReference>
<protein>
    <submittedName>
        <fullName evidence="3">Speckle-type POZ protein B</fullName>
    </submittedName>
</protein>
<dbReference type="PROSITE" id="PS50097">
    <property type="entry name" value="BTB"/>
    <property type="match status" value="2"/>
</dbReference>
<accession>A0A087U0R6</accession>
<feature type="non-terminal residue" evidence="3">
    <location>
        <position position="593"/>
    </location>
</feature>
<dbReference type="EMBL" id="KK117611">
    <property type="protein sequence ID" value="KFM70955.1"/>
    <property type="molecule type" value="Genomic_DNA"/>
</dbReference>
<name>A0A087U0R6_STEMI</name>
<dbReference type="Gene3D" id="2.60.210.10">
    <property type="entry name" value="Apoptosis, Tumor Necrosis Factor Receptor Associated Protein 2, Chain A"/>
    <property type="match status" value="1"/>
</dbReference>
<dbReference type="InterPro" id="IPR008974">
    <property type="entry name" value="TRAF-like"/>
</dbReference>
<feature type="domain" description="BTB" evidence="1">
    <location>
        <begin position="152"/>
        <end position="214"/>
    </location>
</feature>
<dbReference type="PROSITE" id="PS50144">
    <property type="entry name" value="MATH"/>
    <property type="match status" value="1"/>
</dbReference>
<evidence type="ECO:0000313" key="4">
    <source>
        <dbReference type="Proteomes" id="UP000054359"/>
    </source>
</evidence>
<evidence type="ECO:0000259" key="2">
    <source>
        <dbReference type="PROSITE" id="PS50144"/>
    </source>
</evidence>
<feature type="domain" description="BTB" evidence="1">
    <location>
        <begin position="418"/>
        <end position="485"/>
    </location>
</feature>
<dbReference type="AlphaFoldDB" id="A0A087U0R6"/>
<dbReference type="STRING" id="407821.A0A087U0R6"/>
<dbReference type="Pfam" id="PF22486">
    <property type="entry name" value="MATH_2"/>
    <property type="match status" value="1"/>
</dbReference>
<dbReference type="OrthoDB" id="684045at2759"/>
<dbReference type="GO" id="GO:0030163">
    <property type="term" value="P:protein catabolic process"/>
    <property type="evidence" value="ECO:0007669"/>
    <property type="project" value="UniProtKB-ARBA"/>
</dbReference>
<dbReference type="SUPFAM" id="SSF54695">
    <property type="entry name" value="POZ domain"/>
    <property type="match status" value="2"/>
</dbReference>
<dbReference type="Pfam" id="PF00651">
    <property type="entry name" value="BTB"/>
    <property type="match status" value="2"/>
</dbReference>
<dbReference type="Gene3D" id="3.30.710.10">
    <property type="entry name" value="Potassium Channel Kv1.1, Chain A"/>
    <property type="match status" value="2"/>
</dbReference>
<dbReference type="SMART" id="SM00225">
    <property type="entry name" value="BTB"/>
    <property type="match status" value="2"/>
</dbReference>
<dbReference type="CDD" id="cd18186">
    <property type="entry name" value="BTB_POZ_ZBTB_KLHL-like"/>
    <property type="match status" value="1"/>
</dbReference>
<feature type="domain" description="MATH" evidence="2">
    <location>
        <begin position="3"/>
        <end position="130"/>
    </location>
</feature>